<reference evidence="1" key="1">
    <citation type="submission" date="2025-08" db="UniProtKB">
        <authorList>
            <consortium name="Ensembl"/>
        </authorList>
    </citation>
    <scope>IDENTIFICATION</scope>
</reference>
<proteinExistence type="predicted"/>
<reference evidence="1" key="2">
    <citation type="submission" date="2025-09" db="UniProtKB">
        <authorList>
            <consortium name="Ensembl"/>
        </authorList>
    </citation>
    <scope>IDENTIFICATION</scope>
</reference>
<organism evidence="1 2">
    <name type="scientific">Hippocampus comes</name>
    <name type="common">Tiger tail seahorse</name>
    <dbReference type="NCBI Taxonomy" id="109280"/>
    <lineage>
        <taxon>Eukaryota</taxon>
        <taxon>Metazoa</taxon>
        <taxon>Chordata</taxon>
        <taxon>Craniata</taxon>
        <taxon>Vertebrata</taxon>
        <taxon>Euteleostomi</taxon>
        <taxon>Actinopterygii</taxon>
        <taxon>Neopterygii</taxon>
        <taxon>Teleostei</taxon>
        <taxon>Neoteleostei</taxon>
        <taxon>Acanthomorphata</taxon>
        <taxon>Syngnathiaria</taxon>
        <taxon>Syngnathiformes</taxon>
        <taxon>Syngnathoidei</taxon>
        <taxon>Syngnathidae</taxon>
        <taxon>Hippocampus</taxon>
    </lineage>
</organism>
<keyword evidence="2" id="KW-1185">Reference proteome</keyword>
<dbReference type="Proteomes" id="UP000264820">
    <property type="component" value="Unplaced"/>
</dbReference>
<evidence type="ECO:0000313" key="1">
    <source>
        <dbReference type="Ensembl" id="ENSHCOP00000024778.1"/>
    </source>
</evidence>
<protein>
    <submittedName>
        <fullName evidence="1">Uncharacterized protein</fullName>
    </submittedName>
</protein>
<dbReference type="Ensembl" id="ENSHCOT00000026611.1">
    <property type="protein sequence ID" value="ENSHCOP00000024778.1"/>
    <property type="gene ID" value="ENSHCOG00000014382.1"/>
</dbReference>
<accession>A0A3Q2ZEU8</accession>
<evidence type="ECO:0000313" key="2">
    <source>
        <dbReference type="Proteomes" id="UP000264820"/>
    </source>
</evidence>
<name>A0A3Q2ZEU8_HIPCM</name>
<dbReference type="AlphaFoldDB" id="A0A3Q2ZEU8"/>
<sequence>MRGTASIGQEASQLCPLPQSTVVGVEKNLVDLPFLLNNIIFFVSFFPSEYITGAGNTHFLIVIPFTVSDHPPTSPPNTQYELPSKHITLTVAAFSYECLTSNLRQ</sequence>